<keyword evidence="2" id="KW-0812">Transmembrane</keyword>
<evidence type="ECO:0000313" key="4">
    <source>
        <dbReference type="Proteomes" id="UP001597427"/>
    </source>
</evidence>
<keyword evidence="2" id="KW-0472">Membrane</keyword>
<organism evidence="3 4">
    <name type="scientific">Enterococcus camelliae</name>
    <dbReference type="NCBI Taxonomy" id="453959"/>
    <lineage>
        <taxon>Bacteria</taxon>
        <taxon>Bacillati</taxon>
        <taxon>Bacillota</taxon>
        <taxon>Bacilli</taxon>
        <taxon>Lactobacillales</taxon>
        <taxon>Enterococcaceae</taxon>
        <taxon>Enterococcus</taxon>
    </lineage>
</organism>
<gene>
    <name evidence="3" type="ORF">ACFSR0_10105</name>
</gene>
<keyword evidence="2" id="KW-1133">Transmembrane helix</keyword>
<evidence type="ECO:0000256" key="2">
    <source>
        <dbReference type="SAM" id="Phobius"/>
    </source>
</evidence>
<dbReference type="Pfam" id="PF04203">
    <property type="entry name" value="Sortase"/>
    <property type="match status" value="1"/>
</dbReference>
<dbReference type="RefSeq" id="WP_379982421.1">
    <property type="nucleotide sequence ID" value="NZ_JBHUMO010000058.1"/>
</dbReference>
<keyword evidence="4" id="KW-1185">Reference proteome</keyword>
<evidence type="ECO:0000256" key="1">
    <source>
        <dbReference type="ARBA" id="ARBA00022801"/>
    </source>
</evidence>
<reference evidence="4" key="1">
    <citation type="journal article" date="2019" name="Int. J. Syst. Evol. Microbiol.">
        <title>The Global Catalogue of Microorganisms (GCM) 10K type strain sequencing project: providing services to taxonomists for standard genome sequencing and annotation.</title>
        <authorList>
            <consortium name="The Broad Institute Genomics Platform"/>
            <consortium name="The Broad Institute Genome Sequencing Center for Infectious Disease"/>
            <person name="Wu L."/>
            <person name="Ma J."/>
        </authorList>
    </citation>
    <scope>NUCLEOTIDE SEQUENCE [LARGE SCALE GENOMIC DNA]</scope>
    <source>
        <strain evidence="4">TISTR 932</strain>
    </source>
</reference>
<dbReference type="NCBIfam" id="TIGR01076">
    <property type="entry name" value="sortase_fam"/>
    <property type="match status" value="1"/>
</dbReference>
<keyword evidence="1" id="KW-0378">Hydrolase</keyword>
<dbReference type="Gene3D" id="2.40.260.10">
    <property type="entry name" value="Sortase"/>
    <property type="match status" value="1"/>
</dbReference>
<dbReference type="InterPro" id="IPR005754">
    <property type="entry name" value="Sortase"/>
</dbReference>
<dbReference type="InterPro" id="IPR023365">
    <property type="entry name" value="Sortase_dom-sf"/>
</dbReference>
<dbReference type="CDD" id="cd05827">
    <property type="entry name" value="Sortase_C"/>
    <property type="match status" value="1"/>
</dbReference>
<name>A0ABW5TMU6_9ENTE</name>
<dbReference type="InterPro" id="IPR042002">
    <property type="entry name" value="Sortase_C"/>
</dbReference>
<sequence length="381" mass="42864">MRRVTIFVIFLVGILLFLYPFYINALNTFIDQARVASIQKEEKVAYQAKRAALAKENKRIQERGLNPSAVNFDTDGTNVSQSYYKKHLIGNVTIPSIKVAIPLFDTTNDSLLQLGATVVQGTSYPTGEVNNHSVIAAHSGISNRELFSNLEAVKLGDQFVVTVFGKKMAYQVDRINVVKPDDTSSLKIEANRDLVTLLTCTPYMINTDRLLVTGHRVPYTEKLAQKIKHSQASSNAKQWAILIGTMALLLVMTVVFFKIWYIYLLKRKTMTIVLRIETSVGKPVVGCAFALFNKRGTKQFKRKGAPFVAKADHAGVVAFEAIPRGVYQIKEQIDVKMKPVGIIGIKRLKENQPALYRQFTTEIRQNENAEFLIVVDRNHIR</sequence>
<protein>
    <submittedName>
        <fullName evidence="3">Class C sortase</fullName>
    </submittedName>
</protein>
<comment type="caution">
    <text evidence="3">The sequence shown here is derived from an EMBL/GenBank/DDBJ whole genome shotgun (WGS) entry which is preliminary data.</text>
</comment>
<feature type="transmembrane region" description="Helical" evidence="2">
    <location>
        <begin position="239"/>
        <end position="265"/>
    </location>
</feature>
<dbReference type="SUPFAM" id="SSF63817">
    <property type="entry name" value="Sortase"/>
    <property type="match status" value="1"/>
</dbReference>
<dbReference type="EMBL" id="JBHUMO010000058">
    <property type="protein sequence ID" value="MFD2729768.1"/>
    <property type="molecule type" value="Genomic_DNA"/>
</dbReference>
<accession>A0ABW5TMU6</accession>
<proteinExistence type="predicted"/>
<dbReference type="Proteomes" id="UP001597427">
    <property type="component" value="Unassembled WGS sequence"/>
</dbReference>
<dbReference type="NCBIfam" id="NF033745">
    <property type="entry name" value="class_C_sortase"/>
    <property type="match status" value="1"/>
</dbReference>
<evidence type="ECO:0000313" key="3">
    <source>
        <dbReference type="EMBL" id="MFD2729768.1"/>
    </source>
</evidence>